<dbReference type="GO" id="GO:0005794">
    <property type="term" value="C:Golgi apparatus"/>
    <property type="evidence" value="ECO:0007669"/>
    <property type="project" value="TreeGrafter"/>
</dbReference>
<reference evidence="13" key="1">
    <citation type="submission" date="2018-11" db="EMBL/GenBank/DDBJ databases">
        <authorList>
            <person name="Grassa J C."/>
        </authorList>
    </citation>
    <scope>NUCLEOTIDE SEQUENCE [LARGE SCALE GENOMIC DNA]</scope>
</reference>
<dbReference type="GO" id="GO:0006612">
    <property type="term" value="P:protein targeting to membrane"/>
    <property type="evidence" value="ECO:0007669"/>
    <property type="project" value="TreeGrafter"/>
</dbReference>
<protein>
    <recommendedName>
        <fullName evidence="15">S-acyltransferase</fullName>
    </recommendedName>
</protein>
<dbReference type="Gramene" id="evm.model.01.632">
    <property type="protein sequence ID" value="cds.evm.model.01.632"/>
    <property type="gene ID" value="evm.TU.01.632"/>
</dbReference>
<evidence type="ECO:0000256" key="6">
    <source>
        <dbReference type="ARBA" id="ARBA00023136"/>
    </source>
</evidence>
<feature type="transmembrane region" description="Helical" evidence="9">
    <location>
        <begin position="409"/>
        <end position="431"/>
    </location>
</feature>
<feature type="domain" description="Zinc knuckle CX2CX4HX4C" evidence="12">
    <location>
        <begin position="177"/>
        <end position="222"/>
    </location>
</feature>
<organism evidence="13 14">
    <name type="scientific">Cannabis sativa</name>
    <name type="common">Hemp</name>
    <name type="synonym">Marijuana</name>
    <dbReference type="NCBI Taxonomy" id="3483"/>
    <lineage>
        <taxon>Eukaryota</taxon>
        <taxon>Viridiplantae</taxon>
        <taxon>Streptophyta</taxon>
        <taxon>Embryophyta</taxon>
        <taxon>Tracheophyta</taxon>
        <taxon>Spermatophyta</taxon>
        <taxon>Magnoliopsida</taxon>
        <taxon>eudicotyledons</taxon>
        <taxon>Gunneridae</taxon>
        <taxon>Pentapetalae</taxon>
        <taxon>rosids</taxon>
        <taxon>fabids</taxon>
        <taxon>Rosales</taxon>
        <taxon>Cannabaceae</taxon>
        <taxon>Cannabis</taxon>
    </lineage>
</organism>
<evidence type="ECO:0000313" key="13">
    <source>
        <dbReference type="EnsemblPlants" id="cds.evm.model.01.632"/>
    </source>
</evidence>
<reference evidence="13" key="2">
    <citation type="submission" date="2021-03" db="UniProtKB">
        <authorList>
            <consortium name="EnsemblPlants"/>
        </authorList>
    </citation>
    <scope>IDENTIFICATION</scope>
</reference>
<evidence type="ECO:0000256" key="4">
    <source>
        <dbReference type="ARBA" id="ARBA00022692"/>
    </source>
</evidence>
<dbReference type="EMBL" id="UZAU01000018">
    <property type="status" value="NOT_ANNOTATED_CDS"/>
    <property type="molecule type" value="Genomic_DNA"/>
</dbReference>
<proteinExistence type="inferred from homology"/>
<feature type="compositionally biased region" description="Polar residues" evidence="8">
    <location>
        <begin position="300"/>
        <end position="311"/>
    </location>
</feature>
<evidence type="ECO:0000259" key="12">
    <source>
        <dbReference type="Pfam" id="PF14392"/>
    </source>
</evidence>
<keyword evidence="4 9" id="KW-0812">Transmembrane</keyword>
<keyword evidence="3" id="KW-0808">Transferase</keyword>
<evidence type="ECO:0000256" key="7">
    <source>
        <dbReference type="ARBA" id="ARBA00023315"/>
    </source>
</evidence>
<feature type="transmembrane region" description="Helical" evidence="9">
    <location>
        <begin position="437"/>
        <end position="460"/>
    </location>
</feature>
<dbReference type="PROSITE" id="PS50216">
    <property type="entry name" value="DHHC"/>
    <property type="match status" value="1"/>
</dbReference>
<evidence type="ECO:0008006" key="15">
    <source>
        <dbReference type="Google" id="ProtNLM"/>
    </source>
</evidence>
<sequence length="903" mass="102365">MNNLEEQYAAINMEDDEEEGLLFEGGNEELVEIDDRWCLVGRFLTYRSIDFQAMQNKMAQLWQPGRGMYVKELDNNLYLFQFYHEVDIERVMEGSPWTFDRIPLIFERLKQGENPRMVVLNKLEIWVQLHQLSTGFMTDRVIKGLGNYLGTFVKADPNNFIGVWRDYLRIRVKINIDCPLKRKKKVEKQGGQSCYAHFKYEDLPTFCFICGILGHTERFCEKLFDTPIDQIEKPFSLEMKAAPRRRNYTAGAKWLRSGVMNRGGGSTSSGNPSTVIPNNHGTATAQDCTQSATGHHGELNTKNQGGELSQSRTVNTEITIRGDLQLMQNLSNKERAGPRGVVDIQGNRDKAKQVNTEEALIVLENKKRRMGLDNIHGPLETNSNNSFNVDFNNTTGITEAVDMEIGAEIVGMAIFSFLVVAFYAFLGLFLGNRTAEITVTTIFSIASLSVMGLFIRCTAIDPTDKTGVRRKRTKKKVKSQIKLNYGFILGQIVLRFFRRVEKKILRSFIRRKYLDPWSTSSDHLDPFLPFPLVLKDDAAVNTPNPNQDDISFCQLCDMEVKKRSKHCRTCNRCVEGFDHHCRWLNNCVGKRNYTTFILLMVFVLLMLIMEGGTAVAIFVRCFTDKHGLEKELEQKLYVKFPREVLATISILLLLMTAYGSAALGQLFFFHVVLIRKGIRTYDYILAMKEENQFAELDSFDDDSGISSDDSAEFYSPEKPTFVSRFICSGQGLNQSNKNLSIRIEGDPETSLLANKQGFRVGISPWKLIKLSKEKALRAAERARERIVKQKPMMEQGPLKPLPSETKCGPLMNKQINVPDSASGLTPLVSNGRLGGSPGRFSSPRRRFSCPPSTVSSILASPQQKYRSNFDLKLTDVSKELETYISRQVLCSVIKEDGSQPSPR</sequence>
<evidence type="ECO:0000256" key="3">
    <source>
        <dbReference type="ARBA" id="ARBA00022679"/>
    </source>
</evidence>
<keyword evidence="7" id="KW-0012">Acyltransferase</keyword>
<keyword evidence="5 9" id="KW-1133">Transmembrane helix</keyword>
<dbReference type="Pfam" id="PF14392">
    <property type="entry name" value="zf-CCHC_4"/>
    <property type="match status" value="1"/>
</dbReference>
<dbReference type="Pfam" id="PF01529">
    <property type="entry name" value="DHHC"/>
    <property type="match status" value="1"/>
</dbReference>
<feature type="region of interest" description="Disordered" evidence="8">
    <location>
        <begin position="286"/>
        <end position="311"/>
    </location>
</feature>
<feature type="transmembrane region" description="Helical" evidence="9">
    <location>
        <begin position="481"/>
        <end position="497"/>
    </location>
</feature>
<feature type="transmembrane region" description="Helical" evidence="9">
    <location>
        <begin position="644"/>
        <end position="669"/>
    </location>
</feature>
<comment type="similarity">
    <text evidence="2">Belongs to the DHHC palmitoyltransferase family.</text>
</comment>
<dbReference type="InterPro" id="IPR039859">
    <property type="entry name" value="PFA4/ZDH16/20/ERF2-like"/>
</dbReference>
<feature type="domain" description="Palmitoyltransferase DHHC" evidence="10">
    <location>
        <begin position="548"/>
        <end position="684"/>
    </location>
</feature>
<accession>A0A803NQ03</accession>
<feature type="transmembrane region" description="Helical" evidence="9">
    <location>
        <begin position="596"/>
        <end position="623"/>
    </location>
</feature>
<evidence type="ECO:0000256" key="8">
    <source>
        <dbReference type="SAM" id="MobiDB-lite"/>
    </source>
</evidence>
<keyword evidence="6 9" id="KW-0472">Membrane</keyword>
<evidence type="ECO:0000256" key="5">
    <source>
        <dbReference type="ARBA" id="ARBA00022989"/>
    </source>
</evidence>
<dbReference type="PANTHER" id="PTHR22883:SF306">
    <property type="entry name" value="PROTEIN S-ACYLTRANSFERASE 18"/>
    <property type="match status" value="1"/>
</dbReference>
<dbReference type="Pfam" id="PF14111">
    <property type="entry name" value="DUF4283"/>
    <property type="match status" value="1"/>
</dbReference>
<comment type="subcellular location">
    <subcellularLocation>
        <location evidence="1">Endomembrane system</location>
        <topology evidence="1">Multi-pass membrane protein</topology>
    </subcellularLocation>
</comment>
<feature type="domain" description="DUF4283" evidence="11">
    <location>
        <begin position="36"/>
        <end position="115"/>
    </location>
</feature>
<evidence type="ECO:0000313" key="14">
    <source>
        <dbReference type="Proteomes" id="UP000596661"/>
    </source>
</evidence>
<name>A0A803NQ03_CANSA</name>
<dbReference type="InterPro" id="IPR025836">
    <property type="entry name" value="Zn_knuckle_CX2CX4HX4C"/>
</dbReference>
<dbReference type="Proteomes" id="UP000596661">
    <property type="component" value="Chromosome 1"/>
</dbReference>
<dbReference type="PANTHER" id="PTHR22883">
    <property type="entry name" value="ZINC FINGER DHHC DOMAIN CONTAINING PROTEIN"/>
    <property type="match status" value="1"/>
</dbReference>
<dbReference type="EnsemblPlants" id="evm.model.01.632">
    <property type="protein sequence ID" value="cds.evm.model.01.632"/>
    <property type="gene ID" value="evm.TU.01.632"/>
</dbReference>
<dbReference type="InterPro" id="IPR025558">
    <property type="entry name" value="DUF4283"/>
</dbReference>
<dbReference type="GO" id="GO:0019706">
    <property type="term" value="F:protein-cysteine S-palmitoyltransferase activity"/>
    <property type="evidence" value="ECO:0007669"/>
    <property type="project" value="TreeGrafter"/>
</dbReference>
<evidence type="ECO:0000259" key="10">
    <source>
        <dbReference type="Pfam" id="PF01529"/>
    </source>
</evidence>
<evidence type="ECO:0000256" key="9">
    <source>
        <dbReference type="SAM" id="Phobius"/>
    </source>
</evidence>
<dbReference type="InterPro" id="IPR001594">
    <property type="entry name" value="Palmitoyltrfase_DHHC"/>
</dbReference>
<evidence type="ECO:0000259" key="11">
    <source>
        <dbReference type="Pfam" id="PF14111"/>
    </source>
</evidence>
<dbReference type="GO" id="GO:0005783">
    <property type="term" value="C:endoplasmic reticulum"/>
    <property type="evidence" value="ECO:0007669"/>
    <property type="project" value="TreeGrafter"/>
</dbReference>
<keyword evidence="14" id="KW-1185">Reference proteome</keyword>
<dbReference type="AlphaFoldDB" id="A0A803NQ03"/>
<evidence type="ECO:0000256" key="2">
    <source>
        <dbReference type="ARBA" id="ARBA00008574"/>
    </source>
</evidence>
<evidence type="ECO:0000256" key="1">
    <source>
        <dbReference type="ARBA" id="ARBA00004127"/>
    </source>
</evidence>